<accession>A0AAP5I463</accession>
<dbReference type="RefSeq" id="WP_208343462.1">
    <property type="nucleotide sequence ID" value="NZ_CAWQFN010000314.1"/>
</dbReference>
<keyword evidence="3" id="KW-1185">Reference proteome</keyword>
<keyword evidence="1" id="KW-1133">Transmembrane helix</keyword>
<feature type="transmembrane region" description="Helical" evidence="1">
    <location>
        <begin position="453"/>
        <end position="471"/>
    </location>
</feature>
<reference evidence="3" key="1">
    <citation type="journal article" date="2021" name="Science">
        <title>Hunting the eagle killer: A cyanobacterial neurotoxin causes vacuolar myelinopathy.</title>
        <authorList>
            <person name="Breinlinger S."/>
            <person name="Phillips T.J."/>
            <person name="Haram B.N."/>
            <person name="Mares J."/>
            <person name="Martinez Yerena J.A."/>
            <person name="Hrouzek P."/>
            <person name="Sobotka R."/>
            <person name="Henderson W.M."/>
            <person name="Schmieder P."/>
            <person name="Williams S.M."/>
            <person name="Lauderdale J.D."/>
            <person name="Wilde H.D."/>
            <person name="Gerrin W."/>
            <person name="Kust A."/>
            <person name="Washington J.W."/>
            <person name="Wagner C."/>
            <person name="Geier B."/>
            <person name="Liebeke M."/>
            <person name="Enke H."/>
            <person name="Niedermeyer T.H.J."/>
            <person name="Wilde S.B."/>
        </authorList>
    </citation>
    <scope>NUCLEOTIDE SEQUENCE [LARGE SCALE GENOMIC DNA]</scope>
    <source>
        <strain evidence="3">Thurmond2011</strain>
    </source>
</reference>
<gene>
    <name evidence="2" type="ORF">G7B40_007525</name>
</gene>
<comment type="caution">
    <text evidence="2">The sequence shown here is derived from an EMBL/GenBank/DDBJ whole genome shotgun (WGS) entry which is preliminary data.</text>
</comment>
<name>A0AAP5I463_9CYAN</name>
<keyword evidence="1" id="KW-0812">Transmembrane</keyword>
<dbReference type="AlphaFoldDB" id="A0AAP5I463"/>
<dbReference type="Proteomes" id="UP000667802">
    <property type="component" value="Unassembled WGS sequence"/>
</dbReference>
<protein>
    <submittedName>
        <fullName evidence="2">Uncharacterized protein</fullName>
    </submittedName>
</protein>
<keyword evidence="1" id="KW-0472">Membrane</keyword>
<organism evidence="2 3">
    <name type="scientific">Aetokthonos hydrillicola Thurmond2011</name>
    <dbReference type="NCBI Taxonomy" id="2712845"/>
    <lineage>
        <taxon>Bacteria</taxon>
        <taxon>Bacillati</taxon>
        <taxon>Cyanobacteriota</taxon>
        <taxon>Cyanophyceae</taxon>
        <taxon>Nostocales</taxon>
        <taxon>Hapalosiphonaceae</taxon>
        <taxon>Aetokthonos</taxon>
    </lineage>
</organism>
<evidence type="ECO:0000313" key="2">
    <source>
        <dbReference type="EMBL" id="MDR9894421.1"/>
    </source>
</evidence>
<evidence type="ECO:0000313" key="3">
    <source>
        <dbReference type="Proteomes" id="UP000667802"/>
    </source>
</evidence>
<evidence type="ECO:0000256" key="1">
    <source>
        <dbReference type="SAM" id="Phobius"/>
    </source>
</evidence>
<dbReference type="EMBL" id="JAALHA020000002">
    <property type="protein sequence ID" value="MDR9894421.1"/>
    <property type="molecule type" value="Genomic_DNA"/>
</dbReference>
<sequence length="569" mass="65762">MADRIVPREDISDIRRYLKDIGPVVVDVKQRVDSVDDRLTKFQGDFKELRKIINDFIEKDIKDKQLQLAQTRLVTVRQELEQKFGFYNELRRRTTGILQAADLSLVKRETIANTTDELMLSAPKYWLAPVLVATSSWLLDNKELADRAVAEALQRDDEKASLFFALIMRRAKRSQAYQIWLDRYFGMQDPETLDRQMIVVLNALVNGVFGIETYSKCLTRIETWLNELSEKAGYIDQQRQRWEDALRSKIAPLSDEIYPYLRKYSPTWSKLSEVLREAKGHEDIFNYFKGVFEGEITRLAKFEDEVDRLLTSLATKFDDEELPLISEERLQSLIIKHGGHTDRAQQQYDMEKSAFEDKVTFTQILSNAAITPELTETSLATQRFAIALSHEWIVSAHQDFTAKNRLKVPQTIELSIDDWKGSSTDGSNELQLVSDVESHYEKRKQDALSKVKINPLVWAYLVIGTLLFFPALSSKNFFMMLVGAGGGVSFFVAKKQTEATKKKIENDYRTFNANTQQVLRATLAEIVDWRREYLSCDQRETKVTELLEGITPEEYILNPHGSSRRLFMK</sequence>
<feature type="transmembrane region" description="Helical" evidence="1">
    <location>
        <begin position="477"/>
        <end position="493"/>
    </location>
</feature>
<proteinExistence type="predicted"/>